<accession>A0A9E7GV14</accession>
<feature type="compositionally biased region" description="Low complexity" evidence="12">
    <location>
        <begin position="403"/>
        <end position="414"/>
    </location>
</feature>
<dbReference type="Proteomes" id="UP001055439">
    <property type="component" value="Chromosome 8"/>
</dbReference>
<feature type="compositionally biased region" description="Acidic residues" evidence="12">
    <location>
        <begin position="388"/>
        <end position="402"/>
    </location>
</feature>
<dbReference type="PROSITE" id="PS00107">
    <property type="entry name" value="PROTEIN_KINASE_ATP"/>
    <property type="match status" value="1"/>
</dbReference>
<proteinExistence type="inferred from homology"/>
<reference evidence="14" key="1">
    <citation type="submission" date="2022-05" db="EMBL/GenBank/DDBJ databases">
        <title>The Musa troglodytarum L. genome provides insights into the mechanism of non-climacteric behaviour and enrichment of carotenoids.</title>
        <authorList>
            <person name="Wang J."/>
        </authorList>
    </citation>
    <scope>NUCLEOTIDE SEQUENCE</scope>
    <source>
        <tissue evidence="14">Leaf</tissue>
    </source>
</reference>
<keyword evidence="15" id="KW-1185">Reference proteome</keyword>
<dbReference type="PROSITE" id="PS00108">
    <property type="entry name" value="PROTEIN_KINASE_ST"/>
    <property type="match status" value="1"/>
</dbReference>
<dbReference type="FunFam" id="1.10.510.10:FF:000432">
    <property type="entry name" value="mitogen-activated protein kinase kinase 3"/>
    <property type="match status" value="1"/>
</dbReference>
<evidence type="ECO:0000256" key="4">
    <source>
        <dbReference type="ARBA" id="ARBA00022777"/>
    </source>
</evidence>
<evidence type="ECO:0000256" key="7">
    <source>
        <dbReference type="ARBA" id="ARBA00038999"/>
    </source>
</evidence>
<dbReference type="InterPro" id="IPR017441">
    <property type="entry name" value="Protein_kinase_ATP_BS"/>
</dbReference>
<keyword evidence="2" id="KW-0808">Transferase</keyword>
<comment type="similarity">
    <text evidence="6">Belongs to the protein kinase superfamily. STE Ser/Thr protein kinase family. MAP kinase kinase subfamily.</text>
</comment>
<dbReference type="PROSITE" id="PS50011">
    <property type="entry name" value="PROTEIN_KINASE_DOM"/>
    <property type="match status" value="1"/>
</dbReference>
<evidence type="ECO:0000256" key="2">
    <source>
        <dbReference type="ARBA" id="ARBA00022679"/>
    </source>
</evidence>
<dbReference type="GO" id="GO:0004674">
    <property type="term" value="F:protein serine/threonine kinase activity"/>
    <property type="evidence" value="ECO:0007669"/>
    <property type="project" value="UniProtKB-KW"/>
</dbReference>
<evidence type="ECO:0000256" key="8">
    <source>
        <dbReference type="ARBA" id="ARBA00049014"/>
    </source>
</evidence>
<protein>
    <recommendedName>
        <fullName evidence="7">mitogen-activated protein kinase kinase</fullName>
        <ecNumber evidence="7">2.7.12.2</ecNumber>
    </recommendedName>
</protein>
<evidence type="ECO:0000313" key="14">
    <source>
        <dbReference type="EMBL" id="URE22286.1"/>
    </source>
</evidence>
<evidence type="ECO:0000313" key="15">
    <source>
        <dbReference type="Proteomes" id="UP001055439"/>
    </source>
</evidence>
<dbReference type="GO" id="GO:0051707">
    <property type="term" value="P:response to other organism"/>
    <property type="evidence" value="ECO:0007669"/>
    <property type="project" value="UniProtKB-ARBA"/>
</dbReference>
<gene>
    <name evidence="14" type="ORF">MUK42_18248</name>
</gene>
<evidence type="ECO:0000256" key="6">
    <source>
        <dbReference type="ARBA" id="ARBA00038035"/>
    </source>
</evidence>
<keyword evidence="4 14" id="KW-0418">Kinase</keyword>
<dbReference type="InterPro" id="IPR011009">
    <property type="entry name" value="Kinase-like_dom_sf"/>
</dbReference>
<name>A0A9E7GV14_9LILI</name>
<keyword evidence="1" id="KW-0723">Serine/threonine-protein kinase</keyword>
<sequence>MKGRKQLRQLKLDVTVQEAPVDKFLTASGTFTDGDLRLNQRGLRLVSEETQSSRPPDSEDLEFSREHLEVIKVIGKGSGGIVQLVRHKWHGTFYALKVLKGLVYLHHERHVIHRDIKPSNLLVNHKGEVKITDFGVSAVLASSMGQRDTFVGTYNYMAPERISGSSYDYKSDIWSLGLVILECAIGHFPYTSTEQEESLSFYELLEAIVDQPPPFAPSDQFSPEFCSFISASIQKDPKQRLSSLELLSHPFIKKFEDKDIDLAILVGSLDPPEIGRFADIQVEFHLALNVKVMFSRVKSMPMCGIFSEALPGTLLLSNMRMESMALSYILWYTSAWTQMTLLRERNKPERERLHPSNHFTSSSTTREKPSLSLYMGEGLEQRYDEELFNSDSDDSDDNDDSTEAASSSPSSESSWLPPKMNSNGPLYELSSLMEQLPIKRGLSKYYQGKSQSYTSLSVVSSIEDLPKKETPCRRKMKPCKSYAAGMDASQKSAHAPGPCSKTISKNAPKIPSSCASLMSKSSSSSLLGSSKPTPVPAQKNPCPR</sequence>
<dbReference type="SMART" id="SM00220">
    <property type="entry name" value="S_TKc"/>
    <property type="match status" value="1"/>
</dbReference>
<evidence type="ECO:0000256" key="3">
    <source>
        <dbReference type="ARBA" id="ARBA00022741"/>
    </source>
</evidence>
<dbReference type="OrthoDB" id="10252354at2759"/>
<organism evidence="14 15">
    <name type="scientific">Musa troglodytarum</name>
    <name type="common">fe'i banana</name>
    <dbReference type="NCBI Taxonomy" id="320322"/>
    <lineage>
        <taxon>Eukaryota</taxon>
        <taxon>Viridiplantae</taxon>
        <taxon>Streptophyta</taxon>
        <taxon>Embryophyta</taxon>
        <taxon>Tracheophyta</taxon>
        <taxon>Spermatophyta</taxon>
        <taxon>Magnoliopsida</taxon>
        <taxon>Liliopsida</taxon>
        <taxon>Zingiberales</taxon>
        <taxon>Musaceae</taxon>
        <taxon>Musa</taxon>
    </lineage>
</organism>
<feature type="region of interest" description="Disordered" evidence="12">
    <location>
        <begin position="347"/>
        <end position="371"/>
    </location>
</feature>
<dbReference type="EC" id="2.7.12.2" evidence="7"/>
<evidence type="ECO:0000256" key="12">
    <source>
        <dbReference type="SAM" id="MobiDB-lite"/>
    </source>
</evidence>
<comment type="catalytic activity">
    <reaction evidence="10">
        <text>L-tyrosyl-[protein] + ATP = O-phospho-L-tyrosyl-[protein] + ADP + H(+)</text>
        <dbReference type="Rhea" id="RHEA:10596"/>
        <dbReference type="Rhea" id="RHEA-COMP:10136"/>
        <dbReference type="Rhea" id="RHEA-COMP:20101"/>
        <dbReference type="ChEBI" id="CHEBI:15378"/>
        <dbReference type="ChEBI" id="CHEBI:30616"/>
        <dbReference type="ChEBI" id="CHEBI:46858"/>
        <dbReference type="ChEBI" id="CHEBI:61978"/>
        <dbReference type="ChEBI" id="CHEBI:456216"/>
        <dbReference type="EC" id="2.7.12.2"/>
    </reaction>
</comment>
<dbReference type="InterPro" id="IPR008271">
    <property type="entry name" value="Ser/Thr_kinase_AS"/>
</dbReference>
<feature type="compositionally biased region" description="Low complexity" evidence="12">
    <location>
        <begin position="514"/>
        <end position="530"/>
    </location>
</feature>
<keyword evidence="3 11" id="KW-0547">Nucleotide-binding</keyword>
<evidence type="ECO:0000259" key="13">
    <source>
        <dbReference type="PROSITE" id="PS50011"/>
    </source>
</evidence>
<dbReference type="PANTHER" id="PTHR48013">
    <property type="entry name" value="DUAL SPECIFICITY MITOGEN-ACTIVATED PROTEIN KINASE KINASE 5-RELATED"/>
    <property type="match status" value="1"/>
</dbReference>
<dbReference type="Gene3D" id="3.30.200.20">
    <property type="entry name" value="Phosphorylase Kinase, domain 1"/>
    <property type="match status" value="1"/>
</dbReference>
<comment type="catalytic activity">
    <reaction evidence="8">
        <text>L-seryl-[protein] + ATP = O-phospho-L-seryl-[protein] + ADP + H(+)</text>
        <dbReference type="Rhea" id="RHEA:17989"/>
        <dbReference type="Rhea" id="RHEA-COMP:9863"/>
        <dbReference type="Rhea" id="RHEA-COMP:11604"/>
        <dbReference type="ChEBI" id="CHEBI:15378"/>
        <dbReference type="ChEBI" id="CHEBI:29999"/>
        <dbReference type="ChEBI" id="CHEBI:30616"/>
        <dbReference type="ChEBI" id="CHEBI:83421"/>
        <dbReference type="ChEBI" id="CHEBI:456216"/>
        <dbReference type="EC" id="2.7.12.2"/>
    </reaction>
</comment>
<evidence type="ECO:0000256" key="11">
    <source>
        <dbReference type="PROSITE-ProRule" id="PRU10141"/>
    </source>
</evidence>
<dbReference type="InterPro" id="IPR000719">
    <property type="entry name" value="Prot_kinase_dom"/>
</dbReference>
<dbReference type="PANTHER" id="PTHR48013:SF32">
    <property type="entry name" value="MITOGEN-ACTIVATED PROTEIN KINASE KINASE 2-LIKE"/>
    <property type="match status" value="1"/>
</dbReference>
<dbReference type="GO" id="GO:0004708">
    <property type="term" value="F:MAP kinase kinase activity"/>
    <property type="evidence" value="ECO:0007669"/>
    <property type="project" value="UniProtKB-EC"/>
</dbReference>
<dbReference type="GO" id="GO:0005524">
    <property type="term" value="F:ATP binding"/>
    <property type="evidence" value="ECO:0007669"/>
    <property type="project" value="UniProtKB-UniRule"/>
</dbReference>
<evidence type="ECO:0000256" key="9">
    <source>
        <dbReference type="ARBA" id="ARBA00049299"/>
    </source>
</evidence>
<evidence type="ECO:0000256" key="10">
    <source>
        <dbReference type="ARBA" id="ARBA00051693"/>
    </source>
</evidence>
<dbReference type="EMBL" id="CP097510">
    <property type="protein sequence ID" value="URE22286.1"/>
    <property type="molecule type" value="Genomic_DNA"/>
</dbReference>
<feature type="region of interest" description="Disordered" evidence="12">
    <location>
        <begin position="388"/>
        <end position="420"/>
    </location>
</feature>
<dbReference type="Pfam" id="PF00069">
    <property type="entry name" value="Pkinase"/>
    <property type="match status" value="1"/>
</dbReference>
<feature type="binding site" evidence="11">
    <location>
        <position position="97"/>
    </location>
    <ligand>
        <name>ATP</name>
        <dbReference type="ChEBI" id="CHEBI:30616"/>
    </ligand>
</feature>
<feature type="region of interest" description="Disordered" evidence="12">
    <location>
        <begin position="514"/>
        <end position="544"/>
    </location>
</feature>
<dbReference type="SUPFAM" id="SSF56112">
    <property type="entry name" value="Protein kinase-like (PK-like)"/>
    <property type="match status" value="1"/>
</dbReference>
<comment type="catalytic activity">
    <reaction evidence="9">
        <text>L-threonyl-[protein] + ATP = O-phospho-L-threonyl-[protein] + ADP + H(+)</text>
        <dbReference type="Rhea" id="RHEA:46608"/>
        <dbReference type="Rhea" id="RHEA-COMP:11060"/>
        <dbReference type="Rhea" id="RHEA-COMP:11605"/>
        <dbReference type="ChEBI" id="CHEBI:15378"/>
        <dbReference type="ChEBI" id="CHEBI:30013"/>
        <dbReference type="ChEBI" id="CHEBI:30616"/>
        <dbReference type="ChEBI" id="CHEBI:61977"/>
        <dbReference type="ChEBI" id="CHEBI:456216"/>
        <dbReference type="EC" id="2.7.12.2"/>
    </reaction>
</comment>
<keyword evidence="5 11" id="KW-0067">ATP-binding</keyword>
<dbReference type="AlphaFoldDB" id="A0A9E7GV14"/>
<dbReference type="Gene3D" id="1.10.510.10">
    <property type="entry name" value="Transferase(Phosphotransferase) domain 1"/>
    <property type="match status" value="1"/>
</dbReference>
<feature type="domain" description="Protein kinase" evidence="13">
    <location>
        <begin position="1"/>
        <end position="252"/>
    </location>
</feature>
<evidence type="ECO:0000256" key="1">
    <source>
        <dbReference type="ARBA" id="ARBA00022527"/>
    </source>
</evidence>
<evidence type="ECO:0000256" key="5">
    <source>
        <dbReference type="ARBA" id="ARBA00022840"/>
    </source>
</evidence>